<feature type="domain" description="GGDEF" evidence="3">
    <location>
        <begin position="444"/>
        <end position="579"/>
    </location>
</feature>
<feature type="transmembrane region" description="Helical" evidence="1">
    <location>
        <begin position="208"/>
        <end position="229"/>
    </location>
</feature>
<dbReference type="InterPro" id="IPR000160">
    <property type="entry name" value="GGDEF_dom"/>
</dbReference>
<proteinExistence type="predicted"/>
<feature type="transmembrane region" description="Helical" evidence="1">
    <location>
        <begin position="72"/>
        <end position="88"/>
    </location>
</feature>
<protein>
    <submittedName>
        <fullName evidence="4">Sensor domain-containing phosphodiesterase</fullName>
    </submittedName>
</protein>
<dbReference type="InterPro" id="IPR035919">
    <property type="entry name" value="EAL_sf"/>
</dbReference>
<reference evidence="4 5" key="1">
    <citation type="submission" date="2022-10" db="EMBL/GenBank/DDBJ databases">
        <title>Aestuariibacter sp. AA17 isolated from Montipora capitata coral fragment.</title>
        <authorList>
            <person name="Emsley S.A."/>
            <person name="Pfannmuller K.M."/>
            <person name="Loughran R.M."/>
            <person name="Shlafstein M."/>
            <person name="Papke E."/>
            <person name="Saw J.H."/>
            <person name="Ushijima B."/>
            <person name="Videau P."/>
        </authorList>
    </citation>
    <scope>NUCLEOTIDE SEQUENCE [LARGE SCALE GENOMIC DNA]</scope>
    <source>
        <strain evidence="4 5">AA17</strain>
    </source>
</reference>
<keyword evidence="1" id="KW-0812">Transmembrane</keyword>
<dbReference type="SUPFAM" id="SSF141868">
    <property type="entry name" value="EAL domain-like"/>
    <property type="match status" value="1"/>
</dbReference>
<evidence type="ECO:0000313" key="4">
    <source>
        <dbReference type="EMBL" id="MCV2884318.1"/>
    </source>
</evidence>
<dbReference type="Gene3D" id="3.20.20.450">
    <property type="entry name" value="EAL domain"/>
    <property type="match status" value="1"/>
</dbReference>
<accession>A0ABT3A6N7</accession>
<dbReference type="InterPro" id="IPR029787">
    <property type="entry name" value="Nucleotide_cyclase"/>
</dbReference>
<dbReference type="InterPro" id="IPR029016">
    <property type="entry name" value="GAF-like_dom_sf"/>
</dbReference>
<dbReference type="RefSeq" id="WP_263711546.1">
    <property type="nucleotide sequence ID" value="NZ_JAOWKX010000003.1"/>
</dbReference>
<dbReference type="NCBIfam" id="TIGR00254">
    <property type="entry name" value="GGDEF"/>
    <property type="match status" value="1"/>
</dbReference>
<dbReference type="SUPFAM" id="SSF55073">
    <property type="entry name" value="Nucleotide cyclase"/>
    <property type="match status" value="1"/>
</dbReference>
<dbReference type="Gene3D" id="3.30.70.270">
    <property type="match status" value="1"/>
</dbReference>
<dbReference type="PANTHER" id="PTHR33121">
    <property type="entry name" value="CYCLIC DI-GMP PHOSPHODIESTERASE PDEF"/>
    <property type="match status" value="1"/>
</dbReference>
<dbReference type="InterPro" id="IPR001633">
    <property type="entry name" value="EAL_dom"/>
</dbReference>
<dbReference type="CDD" id="cd01948">
    <property type="entry name" value="EAL"/>
    <property type="match status" value="1"/>
</dbReference>
<evidence type="ECO:0000259" key="3">
    <source>
        <dbReference type="PROSITE" id="PS50887"/>
    </source>
</evidence>
<dbReference type="PROSITE" id="PS50883">
    <property type="entry name" value="EAL"/>
    <property type="match status" value="1"/>
</dbReference>
<dbReference type="InterPro" id="IPR043128">
    <property type="entry name" value="Rev_trsase/Diguanyl_cyclase"/>
</dbReference>
<comment type="caution">
    <text evidence="4">The sequence shown here is derived from an EMBL/GenBank/DDBJ whole genome shotgun (WGS) entry which is preliminary data.</text>
</comment>
<dbReference type="Pfam" id="PF00990">
    <property type="entry name" value="GGDEF"/>
    <property type="match status" value="1"/>
</dbReference>
<gene>
    <name evidence="4" type="ORF">OE749_06390</name>
</gene>
<organism evidence="4 5">
    <name type="scientific">Fluctibacter corallii</name>
    <dbReference type="NCBI Taxonomy" id="2984329"/>
    <lineage>
        <taxon>Bacteria</taxon>
        <taxon>Pseudomonadati</taxon>
        <taxon>Pseudomonadota</taxon>
        <taxon>Gammaproteobacteria</taxon>
        <taxon>Alteromonadales</taxon>
        <taxon>Alteromonadaceae</taxon>
        <taxon>Fluctibacter</taxon>
    </lineage>
</organism>
<keyword evidence="5" id="KW-1185">Reference proteome</keyword>
<feature type="domain" description="EAL" evidence="2">
    <location>
        <begin position="588"/>
        <end position="842"/>
    </location>
</feature>
<feature type="transmembrane region" description="Helical" evidence="1">
    <location>
        <begin position="35"/>
        <end position="52"/>
    </location>
</feature>
<dbReference type="Pfam" id="PF00563">
    <property type="entry name" value="EAL"/>
    <property type="match status" value="1"/>
</dbReference>
<keyword evidence="1" id="KW-0472">Membrane</keyword>
<dbReference type="CDD" id="cd01949">
    <property type="entry name" value="GGDEF"/>
    <property type="match status" value="1"/>
</dbReference>
<dbReference type="PROSITE" id="PS50887">
    <property type="entry name" value="GGDEF"/>
    <property type="match status" value="1"/>
</dbReference>
<dbReference type="InterPro" id="IPR003018">
    <property type="entry name" value="GAF"/>
</dbReference>
<dbReference type="SMART" id="SM00065">
    <property type="entry name" value="GAF"/>
    <property type="match status" value="1"/>
</dbReference>
<dbReference type="SMART" id="SM00052">
    <property type="entry name" value="EAL"/>
    <property type="match status" value="1"/>
</dbReference>
<evidence type="ECO:0000259" key="2">
    <source>
        <dbReference type="PROSITE" id="PS50883"/>
    </source>
</evidence>
<dbReference type="InterPro" id="IPR050706">
    <property type="entry name" value="Cyclic-di-GMP_PDE-like"/>
</dbReference>
<name>A0ABT3A6N7_9ALTE</name>
<dbReference type="EMBL" id="JAOWKX010000003">
    <property type="protein sequence ID" value="MCV2884318.1"/>
    <property type="molecule type" value="Genomic_DNA"/>
</dbReference>
<dbReference type="PANTHER" id="PTHR33121:SF70">
    <property type="entry name" value="SIGNALING PROTEIN YKOW"/>
    <property type="match status" value="1"/>
</dbReference>
<dbReference type="Gene3D" id="3.30.450.40">
    <property type="match status" value="1"/>
</dbReference>
<evidence type="ECO:0000256" key="1">
    <source>
        <dbReference type="SAM" id="Phobius"/>
    </source>
</evidence>
<evidence type="ECO:0000313" key="5">
    <source>
        <dbReference type="Proteomes" id="UP001652504"/>
    </source>
</evidence>
<dbReference type="SUPFAM" id="SSF55781">
    <property type="entry name" value="GAF domain-like"/>
    <property type="match status" value="1"/>
</dbReference>
<feature type="transmembrane region" description="Helical" evidence="1">
    <location>
        <begin position="150"/>
        <end position="168"/>
    </location>
</feature>
<feature type="transmembrane region" description="Helical" evidence="1">
    <location>
        <begin position="100"/>
        <end position="118"/>
    </location>
</feature>
<sequence length="843" mass="96675">MESAFTASFFSASIAVNLMAAVLVYATGRLVRQTLPYYSLVTFFLCVALYQYSSWQYHTAKEVMEATFWLRLQIYFVLINIPIFYYCFSVWSDQKTASNGYISLCLVALVFALMNWFMPYSLKFSEISGLAVIELHNNEYIHVLKGELSFVAKAYYGFIFGVLIWISFKLQPLLSTHLRGFAIALCSFVFLQTFAASMALLIDQGVLSIFYLTGFTTTILVILLCFNIAHQVHLQSQRLQRQVRKNKQVKQAIDALAGMVSDSTSRTFFEQITITLQRLFKVDIALIGLYKKDKHVEWVECLAIVDRGRLIPNIDYELKNTPCEQVKSSGISVIQEGAKHQFPHDRMLLEKDIEFYVGIPLIHKNEQPIGLITLMHTKPQKISEEMRQTLTVFAARASAEIHRNQMEQQLRHMAYFDYTTALPNRAQLFELINELYKENTKTFSHSILLLFDLDRFKDINRIFGYDTAESALKELGNRLNHYASNNVFVARNDGDEFAILIKNIDTEPNGLIEVNWQAIQAIIKAPIIIDERSIKLECSMGAVVFPDQTGSRFDVVRSAETALQQAKRSGRGRYAIFDPELQRRIDHRVDIESKLRHALTVESELYIVFQPITDQHGNAFGCEVLVRWKHPRQGIVPTFEFIRIAEESGLIIPLSRWIINKTFKTLQSWKNRHIPLPAHVSINISALQLSEDEFVEDLIGLADIYDIAHNTIVLELTESGLLEDIDNTKRQLSLLRKTGFRIALDDFGTGYSSLSYLRDLPLDIIKIDRSFVIGLFQSGTREVVESIMVIGKHMHLEIIAEGTETIQQIDALTQMGCKKFQGFYFSPPLEEEDYLKWKFHPID</sequence>
<feature type="transmembrane region" description="Helical" evidence="1">
    <location>
        <begin position="180"/>
        <end position="202"/>
    </location>
</feature>
<dbReference type="Pfam" id="PF01590">
    <property type="entry name" value="GAF"/>
    <property type="match status" value="1"/>
</dbReference>
<dbReference type="Proteomes" id="UP001652504">
    <property type="component" value="Unassembled WGS sequence"/>
</dbReference>
<feature type="transmembrane region" description="Helical" evidence="1">
    <location>
        <begin position="6"/>
        <end position="28"/>
    </location>
</feature>
<dbReference type="SMART" id="SM00267">
    <property type="entry name" value="GGDEF"/>
    <property type="match status" value="1"/>
</dbReference>
<keyword evidence="1" id="KW-1133">Transmembrane helix</keyword>